<evidence type="ECO:0000256" key="2">
    <source>
        <dbReference type="SAM" id="MobiDB-lite"/>
    </source>
</evidence>
<dbReference type="Ensembl" id="ENSCPBT00000013035.1">
    <property type="protein sequence ID" value="ENSCPBP00000010848.1"/>
    <property type="gene ID" value="ENSCPBG00000008317.1"/>
</dbReference>
<feature type="region of interest" description="Disordered" evidence="2">
    <location>
        <begin position="278"/>
        <end position="330"/>
    </location>
</feature>
<proteinExistence type="inferred from homology"/>
<dbReference type="AlphaFoldDB" id="A0A8C3H9F6"/>
<feature type="domain" description="Scaffolding anchor of CK1" evidence="3">
    <location>
        <begin position="18"/>
        <end position="277"/>
    </location>
</feature>
<dbReference type="GO" id="GO:0007165">
    <property type="term" value="P:signal transduction"/>
    <property type="evidence" value="ECO:0007669"/>
    <property type="project" value="TreeGrafter"/>
</dbReference>
<protein>
    <submittedName>
        <fullName evidence="4">Family with sequence similarity 83 member E</fullName>
    </submittedName>
</protein>
<dbReference type="Proteomes" id="UP000694380">
    <property type="component" value="Unplaced"/>
</dbReference>
<evidence type="ECO:0000259" key="3">
    <source>
        <dbReference type="Pfam" id="PF07894"/>
    </source>
</evidence>
<keyword evidence="5" id="KW-1185">Reference proteome</keyword>
<evidence type="ECO:0000256" key="1">
    <source>
        <dbReference type="ARBA" id="ARBA00006937"/>
    </source>
</evidence>
<evidence type="ECO:0000313" key="5">
    <source>
        <dbReference type="Proteomes" id="UP000694380"/>
    </source>
</evidence>
<dbReference type="SUPFAM" id="SSF56024">
    <property type="entry name" value="Phospholipase D/nuclease"/>
    <property type="match status" value="1"/>
</dbReference>
<reference evidence="4" key="1">
    <citation type="submission" date="2025-08" db="UniProtKB">
        <authorList>
            <consortium name="Ensembl"/>
        </authorList>
    </citation>
    <scope>IDENTIFICATION</scope>
</reference>
<dbReference type="PANTHER" id="PTHR16181">
    <property type="entry name" value="PROTEIN FAM83A-RELATED"/>
    <property type="match status" value="1"/>
</dbReference>
<reference evidence="4" key="2">
    <citation type="submission" date="2025-09" db="UniProtKB">
        <authorList>
            <consortium name="Ensembl"/>
        </authorList>
    </citation>
    <scope>IDENTIFICATION</scope>
</reference>
<sequence>MAASQLDCLEDAPPGTLVTESSPEFFYSEGQRLAVEALLAGGQSAYAQRLAQDGLRSFLSDDELRHLAEAARDVPEPVGERDGDADELSLSYWPGCSDEPIPELELGWPLDENWKGITRAEVYTHPPGDGAPKVKELVRRKIQQAAKVVAIVMDVFTDPDILLDLHEAGMQRGVPVYLILGEQHLAAFLSMAEGACLNNLRVRVIAGCTFWSRQHKQVTGTLKEKFLLIDGDTVITGSYSFTWSDARLSRQLVTLLTGEIAGAFDREFRTLYAASRPLAPARVPPPSPPAPPRDGRPNGQPAPYLVSPRPLPPHQVALAPRGERQGGSSGTLAFASDLLCPASRLPPALPAWGQHSPHRKVSRSWGPRGCREEKRGGGLRGTPKMGPQAPPTSSFCPLSASGLLPP</sequence>
<dbReference type="PANTHER" id="PTHR16181:SF29">
    <property type="entry name" value="PROTEIN FAM83A-RELATED"/>
    <property type="match status" value="1"/>
</dbReference>
<feature type="compositionally biased region" description="Pro residues" evidence="2">
    <location>
        <begin position="282"/>
        <end position="292"/>
    </location>
</feature>
<comment type="similarity">
    <text evidence="1">Belongs to the FAM83 family.</text>
</comment>
<feature type="region of interest" description="Disordered" evidence="2">
    <location>
        <begin position="348"/>
        <end position="406"/>
    </location>
</feature>
<accession>A0A8C3H9F6</accession>
<evidence type="ECO:0000313" key="4">
    <source>
        <dbReference type="Ensembl" id="ENSCPBP00000010848.1"/>
    </source>
</evidence>
<dbReference type="InterPro" id="IPR050944">
    <property type="entry name" value="FAM83"/>
</dbReference>
<name>A0A8C3H9F6_CHRPI</name>
<dbReference type="GO" id="GO:0019901">
    <property type="term" value="F:protein kinase binding"/>
    <property type="evidence" value="ECO:0007669"/>
    <property type="project" value="Ensembl"/>
</dbReference>
<dbReference type="Pfam" id="PF07894">
    <property type="entry name" value="SACK1"/>
    <property type="match status" value="1"/>
</dbReference>
<dbReference type="InterPro" id="IPR012461">
    <property type="entry name" value="SACK1"/>
</dbReference>
<gene>
    <name evidence="4" type="primary">FAM83E</name>
</gene>
<dbReference type="OMA" id="QNMRVRV"/>
<dbReference type="Gene3D" id="3.30.870.10">
    <property type="entry name" value="Endonuclease Chain A"/>
    <property type="match status" value="1"/>
</dbReference>
<organism evidence="4 5">
    <name type="scientific">Chrysemys picta bellii</name>
    <name type="common">Western painted turtle</name>
    <name type="synonym">Emys bellii</name>
    <dbReference type="NCBI Taxonomy" id="8478"/>
    <lineage>
        <taxon>Eukaryota</taxon>
        <taxon>Metazoa</taxon>
        <taxon>Chordata</taxon>
        <taxon>Craniata</taxon>
        <taxon>Vertebrata</taxon>
        <taxon>Euteleostomi</taxon>
        <taxon>Archelosauria</taxon>
        <taxon>Testudinata</taxon>
        <taxon>Testudines</taxon>
        <taxon>Cryptodira</taxon>
        <taxon>Durocryptodira</taxon>
        <taxon>Testudinoidea</taxon>
        <taxon>Emydidae</taxon>
        <taxon>Chrysemys</taxon>
    </lineage>
</organism>
<dbReference type="GeneTree" id="ENSGT00940000161572"/>